<accession>B8HZA7</accession>
<proteinExistence type="predicted"/>
<dbReference type="OrthoDB" id="462798at2"/>
<sequence length="359" mass="39533">MSEPLSPPPPSPSSPQAAPVDRFYQAIGTIQGIILLDEPAKVQIGDQVFPIFCPPKLKRKITPDQPQVLRVYPKGHQDGLRFQLSRIPKIFDPTPRFTLNGCWCSTAGGDRLMIFRNLRSGMKKNWRPVGLPLSWENAPPTDGRFWQIQALLKEGKLVVIHAEGPYPPPPRYNPFAPPPTNPQPQSKTRTGSPDIPPPPPLSSEDIRAMATPAKVEVTCKINEVPPHRLVATGVVEFFLADGDRIFTVRLKQKQFKKLAENGFTHWVGAISGQLGAATPTGFELNNASLQVFERKPKGQDNANPEQPGQPTEPATAQSTAPPADKVKKDVQQTTATKANHLATTRPAQVQGKFKDIQFR</sequence>
<feature type="region of interest" description="Disordered" evidence="1">
    <location>
        <begin position="168"/>
        <end position="205"/>
    </location>
</feature>
<dbReference type="KEGG" id="cyn:Cyan7425_0043"/>
<dbReference type="EMBL" id="CP001346">
    <property type="protein sequence ID" value="ACL47755.1"/>
    <property type="molecule type" value="Genomic_DNA"/>
</dbReference>
<keyword evidence="2" id="KW-0614">Plasmid</keyword>
<geneLocation type="plasmid" evidence="2">
    <name>pP742502</name>
</geneLocation>
<dbReference type="HOGENOM" id="CLU_771015_0_0_3"/>
<dbReference type="AlphaFoldDB" id="B8HZA7"/>
<feature type="region of interest" description="Disordered" evidence="1">
    <location>
        <begin position="296"/>
        <end position="359"/>
    </location>
</feature>
<dbReference type="eggNOG" id="COG3781">
    <property type="taxonomic scope" value="Bacteria"/>
</dbReference>
<feature type="compositionally biased region" description="Polar residues" evidence="1">
    <location>
        <begin position="300"/>
        <end position="320"/>
    </location>
</feature>
<evidence type="ECO:0000256" key="1">
    <source>
        <dbReference type="SAM" id="MobiDB-lite"/>
    </source>
</evidence>
<reference evidence="2" key="1">
    <citation type="submission" date="2009-01" db="EMBL/GenBank/DDBJ databases">
        <title>Complete sequence of plasmid2 Cyanothece sp. PCC 7425.</title>
        <authorList>
            <consortium name="US DOE Joint Genome Institute"/>
            <person name="Lucas S."/>
            <person name="Copeland A."/>
            <person name="Lapidus A."/>
            <person name="Glavina del Rio T."/>
            <person name="Dalin E."/>
            <person name="Tice H."/>
            <person name="Bruce D."/>
            <person name="Goodwin L."/>
            <person name="Pitluck S."/>
            <person name="Sims D."/>
            <person name="Meineke L."/>
            <person name="Brettin T."/>
            <person name="Detter J.C."/>
            <person name="Han C."/>
            <person name="Larimer F."/>
            <person name="Land M."/>
            <person name="Hauser L."/>
            <person name="Kyrpides N."/>
            <person name="Ovchinnikova G."/>
            <person name="Liberton M."/>
            <person name="Stoeckel J."/>
            <person name="Banerjee A."/>
            <person name="Singh A."/>
            <person name="Page L."/>
            <person name="Sato H."/>
            <person name="Zhao L."/>
            <person name="Sherman L."/>
            <person name="Pakrasi H."/>
            <person name="Richardson P."/>
        </authorList>
    </citation>
    <scope>NUCLEOTIDE SEQUENCE</scope>
    <source>
        <strain evidence="2">PCC 7425</strain>
        <plasmid evidence="2">pP742502</plasmid>
    </source>
</reference>
<feature type="compositionally biased region" description="Pro residues" evidence="1">
    <location>
        <begin position="168"/>
        <end position="182"/>
    </location>
</feature>
<name>B8HZA7_CYAP4</name>
<gene>
    <name evidence="2" type="ordered locus">Cyan7425_0043</name>
</gene>
<feature type="compositionally biased region" description="Polar residues" evidence="1">
    <location>
        <begin position="331"/>
        <end position="347"/>
    </location>
</feature>
<evidence type="ECO:0000313" key="2">
    <source>
        <dbReference type="EMBL" id="ACL47755.1"/>
    </source>
</evidence>
<organism evidence="2">
    <name type="scientific">Cyanothece sp. (strain PCC 7425 / ATCC 29141)</name>
    <dbReference type="NCBI Taxonomy" id="395961"/>
    <lineage>
        <taxon>Bacteria</taxon>
        <taxon>Bacillati</taxon>
        <taxon>Cyanobacteriota</taxon>
        <taxon>Cyanophyceae</taxon>
        <taxon>Gomontiellales</taxon>
        <taxon>Cyanothecaceae</taxon>
        <taxon>Cyanothece</taxon>
    </lineage>
</organism>
<protein>
    <submittedName>
        <fullName evidence="2">Uncharacterized protein</fullName>
    </submittedName>
</protein>